<dbReference type="InterPro" id="IPR014710">
    <property type="entry name" value="RmlC-like_jellyroll"/>
</dbReference>
<dbReference type="InterPro" id="IPR018490">
    <property type="entry name" value="cNMP-bd_dom_sf"/>
</dbReference>
<dbReference type="CDD" id="cd00038">
    <property type="entry name" value="CAP_ED"/>
    <property type="match status" value="2"/>
</dbReference>
<feature type="compositionally biased region" description="Low complexity" evidence="1">
    <location>
        <begin position="799"/>
        <end position="816"/>
    </location>
</feature>
<feature type="region of interest" description="Disordered" evidence="1">
    <location>
        <begin position="779"/>
        <end position="825"/>
    </location>
</feature>
<dbReference type="SMART" id="SM00100">
    <property type="entry name" value="cNMP"/>
    <property type="match status" value="2"/>
</dbReference>
<comment type="caution">
    <text evidence="4">The sequence shown here is derived from an EMBL/GenBank/DDBJ whole genome shotgun (WGS) entry which is preliminary data.</text>
</comment>
<feature type="compositionally biased region" description="Basic and acidic residues" evidence="1">
    <location>
        <begin position="877"/>
        <end position="908"/>
    </location>
</feature>
<dbReference type="InterPro" id="IPR036873">
    <property type="entry name" value="Rhodanese-like_dom_sf"/>
</dbReference>
<dbReference type="InterPro" id="IPR001763">
    <property type="entry name" value="Rhodanese-like_dom"/>
</dbReference>
<feature type="region of interest" description="Disordered" evidence="1">
    <location>
        <begin position="726"/>
        <end position="746"/>
    </location>
</feature>
<feature type="domain" description="Cyclic nucleotide-binding" evidence="2">
    <location>
        <begin position="18"/>
        <end position="120"/>
    </location>
</feature>
<evidence type="ECO:0000313" key="4">
    <source>
        <dbReference type="EMBL" id="PUD98360.1"/>
    </source>
</evidence>
<evidence type="ECO:0000256" key="1">
    <source>
        <dbReference type="SAM" id="MobiDB-lite"/>
    </source>
</evidence>
<dbReference type="SMART" id="SM00450">
    <property type="entry name" value="RHOD"/>
    <property type="match status" value="1"/>
</dbReference>
<feature type="domain" description="Cyclic nucleotide-binding" evidence="2">
    <location>
        <begin position="146"/>
        <end position="250"/>
    </location>
</feature>
<proteinExistence type="predicted"/>
<name>A0A6N4DIZ9_9GAMM</name>
<dbReference type="PRINTS" id="PR00103">
    <property type="entry name" value="CAMPKINASE"/>
</dbReference>
<dbReference type="PROSITE" id="PS50042">
    <property type="entry name" value="CNMP_BINDING_3"/>
    <property type="match status" value="2"/>
</dbReference>
<feature type="region of interest" description="Disordered" evidence="1">
    <location>
        <begin position="681"/>
        <end position="708"/>
    </location>
</feature>
<dbReference type="InterPro" id="IPR000595">
    <property type="entry name" value="cNMP-bd_dom"/>
</dbReference>
<dbReference type="PANTHER" id="PTHR23011">
    <property type="entry name" value="CYCLIC NUCLEOTIDE-BINDING DOMAIN CONTAINING PROTEIN"/>
    <property type="match status" value="1"/>
</dbReference>
<evidence type="ECO:0000259" key="2">
    <source>
        <dbReference type="PROSITE" id="PS50042"/>
    </source>
</evidence>
<feature type="compositionally biased region" description="Basic and acidic residues" evidence="1">
    <location>
        <begin position="781"/>
        <end position="794"/>
    </location>
</feature>
<accession>A0A6N4DIZ9</accession>
<dbReference type="Gene3D" id="2.60.120.10">
    <property type="entry name" value="Jelly Rolls"/>
    <property type="match status" value="2"/>
</dbReference>
<evidence type="ECO:0008006" key="6">
    <source>
        <dbReference type="Google" id="ProtNLM"/>
    </source>
</evidence>
<dbReference type="Pfam" id="PF00581">
    <property type="entry name" value="Rhodanese"/>
    <property type="match status" value="1"/>
</dbReference>
<feature type="domain" description="Rhodanese" evidence="3">
    <location>
        <begin position="267"/>
        <end position="353"/>
    </location>
</feature>
<feature type="region of interest" description="Disordered" evidence="1">
    <location>
        <begin position="866"/>
        <end position="908"/>
    </location>
</feature>
<dbReference type="PROSITE" id="PS50206">
    <property type="entry name" value="RHODANESE_3"/>
    <property type="match status" value="1"/>
</dbReference>
<feature type="region of interest" description="Disordered" evidence="1">
    <location>
        <begin position="463"/>
        <end position="486"/>
    </location>
</feature>
<dbReference type="Proteomes" id="UP000250928">
    <property type="component" value="Unassembled WGS sequence"/>
</dbReference>
<gene>
    <name evidence="4" type="ORF">C3L24_12900</name>
</gene>
<dbReference type="Pfam" id="PF00027">
    <property type="entry name" value="cNMP_binding"/>
    <property type="match status" value="2"/>
</dbReference>
<sequence length="937" mass="105039">MAVAPQQSATELMRKLVPINTLSDASLEKLMPHVKFSTLKKGEVLFKQGDNENYSAYLLSGMVVLKDKEREVDVIVAGSDMARFPLSHQLPRKFSVVAKTKAQVACVDSRELSELISKSSASAYEVSDFDAEATDDWMGQLLQSRVFQHIPASNIQGVMMHMEEQEVMAGEVVIRQGEEGDYFYLVNRGNCSVLRADSDMGESVEVAQLGPGSSFGEEALISDKPRGSTVVMLTDGVLLRLAKSDFIKYVKSPLERRLGYDEASELVGRGSVWLDVRPRAAYKRAHIQGAKSIPFEQLRQQLSDLDPEVLYVVYCDDGHASATAAYLMLEFGLQATVLDGGLQRLDDGLLASSERENVVALDVGGGEREVAAGMQQQLLHSERQVLIQEEQIQRLKQALEKTKGMLRDAERGHAEFADAQGGLTEQIEQLKEQLTEKEQLLEQSRRQADETGRRVGELEAQLRTEQGSVEAMRLSSEAQEGESEALRKRLAQTEKSLAGAQQDRDRSIKELQTFKEHFDANKLALSQAENELIELEERLNRQDSDESQLQGELKELGKALTQARDDAQRLQVQLDQSAAERERLEERLQEERGQLEERERLIEGQKAELDSQRSQAAHYDAQRSEWESALEQANQQLAAQAQEAQKRQDGQHQEVERLRALTADQERELCEIREEMARLVRSQSERALESDEQRVAQEREREKFGEQKARLEAALDQAQYRLGELERRLEHQQQEDSGALDSLEEERSRIASELEVALNEKGRYEERARELALELEQAQAAHEEAMSALRHELAEETESAAGTEALQARASAAEEALAAERDGHAEAEASLARLRGELDSTNEALASMQSERDALRQEQERLQLSLDQAAEQQAELDSLRRKLDERSAERDEAAEKNGELEAAKARSEAEIEALIQELELLQAPSAANRHGERSEGG</sequence>
<dbReference type="EMBL" id="PQCO01000309">
    <property type="protein sequence ID" value="PUD98360.1"/>
    <property type="molecule type" value="Genomic_DNA"/>
</dbReference>
<dbReference type="Gene3D" id="3.40.250.10">
    <property type="entry name" value="Rhodanese-like domain"/>
    <property type="match status" value="1"/>
</dbReference>
<dbReference type="SUPFAM" id="SSF51206">
    <property type="entry name" value="cAMP-binding domain-like"/>
    <property type="match status" value="2"/>
</dbReference>
<dbReference type="AlphaFoldDB" id="A0A6N4DIZ9"/>
<dbReference type="PANTHER" id="PTHR23011:SF28">
    <property type="entry name" value="CYCLIC NUCLEOTIDE-BINDING DOMAIN CONTAINING PROTEIN"/>
    <property type="match status" value="1"/>
</dbReference>
<dbReference type="SUPFAM" id="SSF52821">
    <property type="entry name" value="Rhodanese/Cell cycle control phosphatase"/>
    <property type="match status" value="1"/>
</dbReference>
<evidence type="ECO:0000259" key="3">
    <source>
        <dbReference type="PROSITE" id="PS50206"/>
    </source>
</evidence>
<organism evidence="4 5">
    <name type="scientific">Candidatus Sedimenticola endophacoides</name>
    <dbReference type="NCBI Taxonomy" id="2548426"/>
    <lineage>
        <taxon>Bacteria</taxon>
        <taxon>Pseudomonadati</taxon>
        <taxon>Pseudomonadota</taxon>
        <taxon>Gammaproteobacteria</taxon>
        <taxon>Chromatiales</taxon>
        <taxon>Sedimenticolaceae</taxon>
        <taxon>Sedimenticola</taxon>
    </lineage>
</organism>
<protein>
    <recommendedName>
        <fullName evidence="6">Cyclic nucleotide-binding domain-containing protein</fullName>
    </recommendedName>
</protein>
<reference evidence="4 5" key="1">
    <citation type="submission" date="2018-01" db="EMBL/GenBank/DDBJ databases">
        <title>Novel co-symbiosis in the lucinid bivalve Phacoides pectinatus.</title>
        <authorList>
            <person name="Lim S.J."/>
            <person name="Davis B.G."/>
            <person name="Gill D.E."/>
            <person name="Engel A.S."/>
            <person name="Anderson L.C."/>
            <person name="Campbell B.J."/>
        </authorList>
    </citation>
    <scope>NUCLEOTIDE SEQUENCE [LARGE SCALE GENOMIC DNA]</scope>
    <source>
        <strain evidence="4">N3_P5</strain>
    </source>
</reference>
<dbReference type="CDD" id="cd00158">
    <property type="entry name" value="RHOD"/>
    <property type="match status" value="1"/>
</dbReference>
<feature type="region of interest" description="Disordered" evidence="1">
    <location>
        <begin position="605"/>
        <end position="630"/>
    </location>
</feature>
<evidence type="ECO:0000313" key="5">
    <source>
        <dbReference type="Proteomes" id="UP000250928"/>
    </source>
</evidence>
<dbReference type="PROSITE" id="PS00888">
    <property type="entry name" value="CNMP_BINDING_1"/>
    <property type="match status" value="1"/>
</dbReference>
<dbReference type="InterPro" id="IPR018488">
    <property type="entry name" value="cNMP-bd_CS"/>
</dbReference>